<evidence type="ECO:0000259" key="4">
    <source>
        <dbReference type="PROSITE" id="PS50932"/>
    </source>
</evidence>
<keyword evidence="2 5" id="KW-0238">DNA-binding</keyword>
<dbReference type="GO" id="GO:0000976">
    <property type="term" value="F:transcription cis-regulatory region binding"/>
    <property type="evidence" value="ECO:0007669"/>
    <property type="project" value="TreeGrafter"/>
</dbReference>
<dbReference type="SMART" id="SM00354">
    <property type="entry name" value="HTH_LACI"/>
    <property type="match status" value="1"/>
</dbReference>
<evidence type="ECO:0000313" key="5">
    <source>
        <dbReference type="EMBL" id="RXZ62116.1"/>
    </source>
</evidence>
<proteinExistence type="predicted"/>
<dbReference type="EMBL" id="SDOZ01000002">
    <property type="protein sequence ID" value="RXZ62116.1"/>
    <property type="molecule type" value="Genomic_DNA"/>
</dbReference>
<protein>
    <submittedName>
        <fullName evidence="5">LacI family DNA-binding transcriptional regulator</fullName>
    </submittedName>
</protein>
<dbReference type="Pfam" id="PF00356">
    <property type="entry name" value="LacI"/>
    <property type="match status" value="1"/>
</dbReference>
<evidence type="ECO:0000313" key="6">
    <source>
        <dbReference type="Proteomes" id="UP000291269"/>
    </source>
</evidence>
<dbReference type="Gene3D" id="1.10.260.40">
    <property type="entry name" value="lambda repressor-like DNA-binding domains"/>
    <property type="match status" value="1"/>
</dbReference>
<dbReference type="PROSITE" id="PS00356">
    <property type="entry name" value="HTH_LACI_1"/>
    <property type="match status" value="1"/>
</dbReference>
<comment type="caution">
    <text evidence="5">The sequence shown here is derived from an EMBL/GenBank/DDBJ whole genome shotgun (WGS) entry which is preliminary data.</text>
</comment>
<evidence type="ECO:0000256" key="3">
    <source>
        <dbReference type="ARBA" id="ARBA00023163"/>
    </source>
</evidence>
<dbReference type="CDD" id="cd01392">
    <property type="entry name" value="HTH_LacI"/>
    <property type="match status" value="1"/>
</dbReference>
<keyword evidence="1" id="KW-0805">Transcription regulation</keyword>
<evidence type="ECO:0000256" key="2">
    <source>
        <dbReference type="ARBA" id="ARBA00023125"/>
    </source>
</evidence>
<dbReference type="AlphaFoldDB" id="A0A4V1QVB9"/>
<dbReference type="PANTHER" id="PTHR30146">
    <property type="entry name" value="LACI-RELATED TRANSCRIPTIONAL REPRESSOR"/>
    <property type="match status" value="1"/>
</dbReference>
<name>A0A4V1QVB9_9FIRM</name>
<dbReference type="InterPro" id="IPR010982">
    <property type="entry name" value="Lambda_DNA-bd_dom_sf"/>
</dbReference>
<dbReference type="PANTHER" id="PTHR30146:SF109">
    <property type="entry name" value="HTH-TYPE TRANSCRIPTIONAL REGULATOR GALS"/>
    <property type="match status" value="1"/>
</dbReference>
<dbReference type="Proteomes" id="UP000291269">
    <property type="component" value="Unassembled WGS sequence"/>
</dbReference>
<dbReference type="RefSeq" id="WP_129225493.1">
    <property type="nucleotide sequence ID" value="NZ_SDOZ01000002.1"/>
</dbReference>
<keyword evidence="3" id="KW-0804">Transcription</keyword>
<accession>A0A4V1QVB9</accession>
<sequence length="265" mass="29656">MDKKITMQDVADAAGVSKSTVSFILNHREDQRISEDTKQKVWQVINMLNFKPNTYAKFLRGAQPDKLVAAYCPQDLTDLGRIVFLDFYRRLSEAFSAQSVRVFHLCSPARLDTVEAIVTYGVSKEEFSQLGGLNFVPVVSVNCTIGDALFFEISNDYAALARDAAAYFGAPFLFVSQPPRDEYLRAAIESSFSDVRFISNLCELTAFKGQYVVTDEPSLAALLNETAGANAYCPARADRPKIQKIVECVRLATDREPHPEHRFFV</sequence>
<dbReference type="GO" id="GO:0003700">
    <property type="term" value="F:DNA-binding transcription factor activity"/>
    <property type="evidence" value="ECO:0007669"/>
    <property type="project" value="TreeGrafter"/>
</dbReference>
<reference evidence="5 6" key="1">
    <citation type="journal article" date="2019" name="Gut">
        <title>Antibiotics-induced monodominance of a novel gut bacterial order.</title>
        <authorList>
            <person name="Hildebrand F."/>
            <person name="Moitinho-Silva L."/>
            <person name="Blasche S."/>
            <person name="Jahn M.T."/>
            <person name="Gossmann T.I."/>
            <person name="Heuerta-Cepas J."/>
            <person name="Hercog R."/>
            <person name="Luetge M."/>
            <person name="Bahram M."/>
            <person name="Pryszlak A."/>
            <person name="Alves R.J."/>
            <person name="Waszak S.M."/>
            <person name="Zhu A."/>
            <person name="Ye L."/>
            <person name="Costea P.I."/>
            <person name="Aalvink S."/>
            <person name="Belzer C."/>
            <person name="Forslund S.K."/>
            <person name="Sunagawa S."/>
            <person name="Hentschel U."/>
            <person name="Merten C."/>
            <person name="Patil K.R."/>
            <person name="Benes V."/>
            <person name="Bork P."/>
        </authorList>
    </citation>
    <scope>NUCLEOTIDE SEQUENCE [LARGE SCALE GENOMIC DNA]</scope>
    <source>
        <strain evidence="5 6">HDS1380</strain>
    </source>
</reference>
<dbReference type="OrthoDB" id="9775106at2"/>
<keyword evidence="6" id="KW-1185">Reference proteome</keyword>
<organism evidence="5 6">
    <name type="scientific">Candidatus Borkfalkia ceftriaxoniphila</name>
    <dbReference type="NCBI Taxonomy" id="2508949"/>
    <lineage>
        <taxon>Bacteria</taxon>
        <taxon>Bacillati</taxon>
        <taxon>Bacillota</taxon>
        <taxon>Clostridia</taxon>
        <taxon>Christensenellales</taxon>
        <taxon>Christensenellaceae</taxon>
        <taxon>Candidatus Borkfalkia</taxon>
    </lineage>
</organism>
<dbReference type="SUPFAM" id="SSF47413">
    <property type="entry name" value="lambda repressor-like DNA-binding domains"/>
    <property type="match status" value="1"/>
</dbReference>
<evidence type="ECO:0000256" key="1">
    <source>
        <dbReference type="ARBA" id="ARBA00023015"/>
    </source>
</evidence>
<dbReference type="PROSITE" id="PS50932">
    <property type="entry name" value="HTH_LACI_2"/>
    <property type="match status" value="1"/>
</dbReference>
<gene>
    <name evidence="5" type="ORF">ESZ91_06905</name>
</gene>
<dbReference type="InterPro" id="IPR000843">
    <property type="entry name" value="HTH_LacI"/>
</dbReference>
<feature type="domain" description="HTH lacI-type" evidence="4">
    <location>
        <begin position="5"/>
        <end position="61"/>
    </location>
</feature>